<sequence>MNKWTSSKIVNVAFSFLLALLITAYVLSTKPSYSGSNNNQYTSLLPEKKATITSPLTVQFNSSDYVIVGAPSSVGVTLQGSSALVTAAQSHNEIQAVADLRGLGVGQHTVNVALTGVSSSLTATASPQTVTVTLAEKDSAKKDVQVQYDDSKIASGYQVTNTTVDPKTVTITGPKENVDAVDHVGADVALNKSTKSNVTQSTKLTAYDKNGDAVQVTLSQQTAQVSMTVSSSGSSSSSSSSASSSSSQSSTSGSSSTTKKVSLVGQASDGSTDNFNISFSPSSVTIAGSSDTLSSIDSLPVSLDLSNITSKVTKTVSLTKPSGVDSLSDQGVQVTISPKS</sequence>
<proteinExistence type="predicted"/>
<dbReference type="EMBL" id="CAUZLT010000002">
    <property type="protein sequence ID" value="CAK1234410.1"/>
    <property type="molecule type" value="Genomic_DNA"/>
</dbReference>
<evidence type="ECO:0000313" key="2">
    <source>
        <dbReference type="EMBL" id="CAK1234410.1"/>
    </source>
</evidence>
<dbReference type="PANTHER" id="PTHR37804:SF1">
    <property type="entry name" value="CDAA REGULATORY PROTEIN CDAR"/>
    <property type="match status" value="1"/>
</dbReference>
<dbReference type="Proteomes" id="UP001314262">
    <property type="component" value="Unassembled WGS sequence"/>
</dbReference>
<feature type="compositionally biased region" description="Low complexity" evidence="1">
    <location>
        <begin position="229"/>
        <end position="256"/>
    </location>
</feature>
<reference evidence="2 3" key="1">
    <citation type="submission" date="2023-10" db="EMBL/GenBank/DDBJ databases">
        <authorList>
            <person name="Botero Cardona J."/>
        </authorList>
    </citation>
    <scope>NUCLEOTIDE SEQUENCE [LARGE SCALE GENOMIC DNA]</scope>
    <source>
        <strain evidence="2 3">R-53137</strain>
    </source>
</reference>
<dbReference type="InterPro" id="IPR053154">
    <property type="entry name" value="c-di-AMP_regulator"/>
</dbReference>
<name>A0ABM9MRJ6_9LACO</name>
<dbReference type="PANTHER" id="PTHR37804">
    <property type="entry name" value="CDAA REGULATORY PROTEIN CDAR"/>
    <property type="match status" value="1"/>
</dbReference>
<dbReference type="Pfam" id="PF07949">
    <property type="entry name" value="YbbR"/>
    <property type="match status" value="3"/>
</dbReference>
<dbReference type="Gene3D" id="2.170.120.40">
    <property type="entry name" value="YbbR-like domain"/>
    <property type="match status" value="2"/>
</dbReference>
<organism evidence="2 3">
    <name type="scientific">Fructobacillus tropaeoli</name>
    <dbReference type="NCBI Taxonomy" id="709323"/>
    <lineage>
        <taxon>Bacteria</taxon>
        <taxon>Bacillati</taxon>
        <taxon>Bacillota</taxon>
        <taxon>Bacilli</taxon>
        <taxon>Lactobacillales</taxon>
        <taxon>Lactobacillaceae</taxon>
        <taxon>Fructobacillus</taxon>
    </lineage>
</organism>
<gene>
    <name evidence="2" type="ORF">R53137_KAKDMLNK_00505</name>
</gene>
<dbReference type="InterPro" id="IPR012505">
    <property type="entry name" value="YbbR"/>
</dbReference>
<protein>
    <submittedName>
        <fullName evidence="2">YbbR domain (YbbR)</fullName>
    </submittedName>
</protein>
<dbReference type="RefSeq" id="WP_338347392.1">
    <property type="nucleotide sequence ID" value="NZ_CAUZLT010000002.1"/>
</dbReference>
<evidence type="ECO:0000256" key="1">
    <source>
        <dbReference type="SAM" id="MobiDB-lite"/>
    </source>
</evidence>
<dbReference type="Gene3D" id="2.170.120.30">
    <property type="match status" value="1"/>
</dbReference>
<comment type="caution">
    <text evidence="2">The sequence shown here is derived from an EMBL/GenBank/DDBJ whole genome shotgun (WGS) entry which is preliminary data.</text>
</comment>
<feature type="region of interest" description="Disordered" evidence="1">
    <location>
        <begin position="229"/>
        <end position="259"/>
    </location>
</feature>
<keyword evidence="3" id="KW-1185">Reference proteome</keyword>
<accession>A0ABM9MRJ6</accession>
<evidence type="ECO:0000313" key="3">
    <source>
        <dbReference type="Proteomes" id="UP001314262"/>
    </source>
</evidence>